<evidence type="ECO:0000313" key="2">
    <source>
        <dbReference type="Proteomes" id="UP000652219"/>
    </source>
</evidence>
<dbReference type="Proteomes" id="UP000652219">
    <property type="component" value="Unassembled WGS sequence"/>
</dbReference>
<reference evidence="1 2" key="1">
    <citation type="journal article" date="2020" name="Phytopathology">
        <title>Genome Sequence Resources of Colletotrichum truncatum, C. plurivorum, C. musicola, and C. sojae: Four Species Pathogenic to Soybean (Glycine max).</title>
        <authorList>
            <person name="Rogerio F."/>
            <person name="Boufleur T.R."/>
            <person name="Ciampi-Guillardi M."/>
            <person name="Sukno S.A."/>
            <person name="Thon M.R."/>
            <person name="Massola Junior N.S."/>
            <person name="Baroncelli R."/>
        </authorList>
    </citation>
    <scope>NUCLEOTIDE SEQUENCE [LARGE SCALE GENOMIC DNA]</scope>
    <source>
        <strain evidence="1 2">LFN0009</strain>
    </source>
</reference>
<name>A0A8H6IU58_9PEZI</name>
<dbReference type="EMBL" id="WIGN01000357">
    <property type="protein sequence ID" value="KAF6797065.1"/>
    <property type="molecule type" value="Genomic_DNA"/>
</dbReference>
<keyword evidence="2" id="KW-1185">Reference proteome</keyword>
<sequence length="74" mass="7944">MNANAYPHEGEPFTSSPARSWVTVGRGVENSPGEDPPWALVAALGRATWRPAAGHGPSRMFHAALHSVCIKRSH</sequence>
<gene>
    <name evidence="1" type="ORF">CSOJ01_13009</name>
</gene>
<dbReference type="AlphaFoldDB" id="A0A8H6IU58"/>
<comment type="caution">
    <text evidence="1">The sequence shown here is derived from an EMBL/GenBank/DDBJ whole genome shotgun (WGS) entry which is preliminary data.</text>
</comment>
<accession>A0A8H6IU58</accession>
<evidence type="ECO:0000313" key="1">
    <source>
        <dbReference type="EMBL" id="KAF6797065.1"/>
    </source>
</evidence>
<proteinExistence type="predicted"/>
<protein>
    <submittedName>
        <fullName evidence="1">Uncharacterized protein</fullName>
    </submittedName>
</protein>
<organism evidence="1 2">
    <name type="scientific">Colletotrichum sojae</name>
    <dbReference type="NCBI Taxonomy" id="2175907"/>
    <lineage>
        <taxon>Eukaryota</taxon>
        <taxon>Fungi</taxon>
        <taxon>Dikarya</taxon>
        <taxon>Ascomycota</taxon>
        <taxon>Pezizomycotina</taxon>
        <taxon>Sordariomycetes</taxon>
        <taxon>Hypocreomycetidae</taxon>
        <taxon>Glomerellales</taxon>
        <taxon>Glomerellaceae</taxon>
        <taxon>Colletotrichum</taxon>
        <taxon>Colletotrichum orchidearum species complex</taxon>
    </lineage>
</organism>